<evidence type="ECO:0000313" key="4">
    <source>
        <dbReference type="Proteomes" id="UP000476030"/>
    </source>
</evidence>
<dbReference type="NCBIfam" id="NF008528">
    <property type="entry name" value="PRK11463.1-2"/>
    <property type="match status" value="1"/>
</dbReference>
<dbReference type="PANTHER" id="PTHR35335">
    <property type="entry name" value="UPF0716 PROTEIN FXSA"/>
    <property type="match status" value="1"/>
</dbReference>
<sequence length="165" mass="17622">MALLFLAALIGIPLIEILVFVQVGSEIGALNTVIITVVTAIIGVALIRIQGLGVLMRARATLDRQEAPVNEIFEGIFLAVAGLFLIIPGFVTDTIGFLLLIPPLRRSLASYMARRSNVVAAGARPGSRQGGGTVIDGEYEVIEEDAISIESTKKPNPDSPWNKEK</sequence>
<dbReference type="PANTHER" id="PTHR35335:SF1">
    <property type="entry name" value="UPF0716 PROTEIN FXSA"/>
    <property type="match status" value="1"/>
</dbReference>
<keyword evidence="2" id="KW-0812">Transmembrane</keyword>
<dbReference type="Pfam" id="PF04186">
    <property type="entry name" value="FxsA"/>
    <property type="match status" value="1"/>
</dbReference>
<evidence type="ECO:0000256" key="1">
    <source>
        <dbReference type="SAM" id="MobiDB-lite"/>
    </source>
</evidence>
<keyword evidence="2" id="KW-0472">Membrane</keyword>
<dbReference type="Proteomes" id="UP000476030">
    <property type="component" value="Unassembled WGS sequence"/>
</dbReference>
<dbReference type="GO" id="GO:0016020">
    <property type="term" value="C:membrane"/>
    <property type="evidence" value="ECO:0007669"/>
    <property type="project" value="InterPro"/>
</dbReference>
<feature type="transmembrane region" description="Helical" evidence="2">
    <location>
        <begin position="33"/>
        <end position="55"/>
    </location>
</feature>
<feature type="region of interest" description="Disordered" evidence="1">
    <location>
        <begin position="146"/>
        <end position="165"/>
    </location>
</feature>
<reference evidence="3 4" key="1">
    <citation type="submission" date="2019-12" db="EMBL/GenBank/DDBJ databases">
        <title>Snethiella sp. nov. sp. isolated from sea sand.</title>
        <authorList>
            <person name="Kim J."/>
            <person name="Jeong S.E."/>
            <person name="Jung H.S."/>
            <person name="Jeon C.O."/>
        </authorList>
    </citation>
    <scope>NUCLEOTIDE SEQUENCE [LARGE SCALE GENOMIC DNA]</scope>
    <source>
        <strain evidence="3 4">DP05</strain>
    </source>
</reference>
<organism evidence="3 4">
    <name type="scientific">Sneathiella litorea</name>
    <dbReference type="NCBI Taxonomy" id="2606216"/>
    <lineage>
        <taxon>Bacteria</taxon>
        <taxon>Pseudomonadati</taxon>
        <taxon>Pseudomonadota</taxon>
        <taxon>Alphaproteobacteria</taxon>
        <taxon>Sneathiellales</taxon>
        <taxon>Sneathiellaceae</taxon>
        <taxon>Sneathiella</taxon>
    </lineage>
</organism>
<comment type="caution">
    <text evidence="3">The sequence shown here is derived from an EMBL/GenBank/DDBJ whole genome shotgun (WGS) entry which is preliminary data.</text>
</comment>
<evidence type="ECO:0000256" key="2">
    <source>
        <dbReference type="SAM" id="Phobius"/>
    </source>
</evidence>
<gene>
    <name evidence="3" type="ORF">GQE98_03925</name>
</gene>
<feature type="transmembrane region" description="Helical" evidence="2">
    <location>
        <begin position="76"/>
        <end position="101"/>
    </location>
</feature>
<evidence type="ECO:0000313" key="3">
    <source>
        <dbReference type="EMBL" id="MZR29778.1"/>
    </source>
</evidence>
<keyword evidence="4" id="KW-1185">Reference proteome</keyword>
<name>A0A6L8W421_9PROT</name>
<dbReference type="AlphaFoldDB" id="A0A6L8W421"/>
<dbReference type="RefSeq" id="WP_161314288.1">
    <property type="nucleotide sequence ID" value="NZ_WTUW01000001.1"/>
</dbReference>
<keyword evidence="2" id="KW-1133">Transmembrane helix</keyword>
<protein>
    <submittedName>
        <fullName evidence="3">FxsA family protein</fullName>
    </submittedName>
</protein>
<dbReference type="InterPro" id="IPR007313">
    <property type="entry name" value="FxsA"/>
</dbReference>
<dbReference type="EMBL" id="WTUW01000001">
    <property type="protein sequence ID" value="MZR29778.1"/>
    <property type="molecule type" value="Genomic_DNA"/>
</dbReference>
<accession>A0A6L8W421</accession>
<proteinExistence type="predicted"/>
<feature type="compositionally biased region" description="Basic and acidic residues" evidence="1">
    <location>
        <begin position="151"/>
        <end position="165"/>
    </location>
</feature>